<feature type="domain" description="SOCS box" evidence="7">
    <location>
        <begin position="428"/>
        <end position="468"/>
    </location>
</feature>
<accession>A0ABR3M7W4</accession>
<organism evidence="8 9">
    <name type="scientific">Cirrhinus molitorella</name>
    <name type="common">mud carp</name>
    <dbReference type="NCBI Taxonomy" id="172907"/>
    <lineage>
        <taxon>Eukaryota</taxon>
        <taxon>Metazoa</taxon>
        <taxon>Chordata</taxon>
        <taxon>Craniata</taxon>
        <taxon>Vertebrata</taxon>
        <taxon>Euteleostomi</taxon>
        <taxon>Actinopterygii</taxon>
        <taxon>Neopterygii</taxon>
        <taxon>Teleostei</taxon>
        <taxon>Ostariophysi</taxon>
        <taxon>Cypriniformes</taxon>
        <taxon>Cyprinidae</taxon>
        <taxon>Labeoninae</taxon>
        <taxon>Labeonini</taxon>
        <taxon>Cirrhinus</taxon>
    </lineage>
</organism>
<dbReference type="Pfam" id="PF07525">
    <property type="entry name" value="SOCS_box"/>
    <property type="match status" value="1"/>
</dbReference>
<comment type="caution">
    <text evidence="8">The sequence shown here is derived from an EMBL/GenBank/DDBJ whole genome shotgun (WGS) entry which is preliminary data.</text>
</comment>
<evidence type="ECO:0000313" key="8">
    <source>
        <dbReference type="EMBL" id="KAL1261212.1"/>
    </source>
</evidence>
<evidence type="ECO:0000256" key="5">
    <source>
        <dbReference type="SAM" id="MobiDB-lite"/>
    </source>
</evidence>
<evidence type="ECO:0000313" key="9">
    <source>
        <dbReference type="Proteomes" id="UP001558613"/>
    </source>
</evidence>
<gene>
    <name evidence="8" type="ORF">QQF64_009039</name>
</gene>
<evidence type="ECO:0000259" key="6">
    <source>
        <dbReference type="PROSITE" id="PS50188"/>
    </source>
</evidence>
<evidence type="ECO:0000256" key="1">
    <source>
        <dbReference type="ARBA" id="ARBA00004496"/>
    </source>
</evidence>
<dbReference type="CDD" id="cd03743">
    <property type="entry name" value="SOCS_SSB4"/>
    <property type="match status" value="1"/>
</dbReference>
<dbReference type="SUPFAM" id="SSF49899">
    <property type="entry name" value="Concanavalin A-like lectins/glucanases"/>
    <property type="match status" value="1"/>
</dbReference>
<keyword evidence="4" id="KW-0963">Cytoplasm</keyword>
<dbReference type="CDD" id="cd12906">
    <property type="entry name" value="SPRY_SOCS1-2-4"/>
    <property type="match status" value="1"/>
</dbReference>
<evidence type="ECO:0000259" key="7">
    <source>
        <dbReference type="PROSITE" id="PS50225"/>
    </source>
</evidence>
<evidence type="ECO:0008006" key="10">
    <source>
        <dbReference type="Google" id="ProtNLM"/>
    </source>
</evidence>
<dbReference type="InterPro" id="IPR001496">
    <property type="entry name" value="SOCS_box"/>
</dbReference>
<comment type="similarity">
    <text evidence="3">Belongs to the SPSB family.</text>
</comment>
<name>A0ABR3M7W4_9TELE</name>
<evidence type="ECO:0000256" key="2">
    <source>
        <dbReference type="ARBA" id="ARBA00004906"/>
    </source>
</evidence>
<sequence length="468" mass="52150">MNHDTETEEQTDRMEVKDQKRELNEKQERCNFKTQRGKCQKSHDFYSLVTALAFDVANQRSLAWRDVTPQLARGTKAVSALRSSPPDATEKTLMRSVKVQISSLAASVFVSAEAPRDSRERVGGLIHQLCLCESSFRPAVIRKCCQLRSGLFLAHGTLSPPLIVRSPVRPAHEVTPAVVVDARVWAVMGQRVSAVVKSADEADSGELAYPPVCASLRNRGVPSPARLELLLDMPPAAPEIQLRHAWNPDDRSLNLFIKDDDRLTFHRHPVAQSTDCVRGKVGFTRGLHAWTLRWPVRQRGTHAVVGVATSSAPLRAVGYSALVGSDAESWGWDMGRGRLYHDRKTRTGPAPPYPEFIEDEEDEGTFSVPEEILVVLDMDEGTLGFCADGNYLGVAFRGLKGKRLYPIVSAVWGHCEVTMTYVNGLDPEPLPLMELCRRAARQALGRHRIHHIQSLPLPQTLKNYLQYQ</sequence>
<dbReference type="InterPro" id="IPR013320">
    <property type="entry name" value="ConA-like_dom_sf"/>
</dbReference>
<dbReference type="Gene3D" id="1.10.750.20">
    <property type="entry name" value="SOCS box"/>
    <property type="match status" value="1"/>
</dbReference>
<dbReference type="InterPro" id="IPR050672">
    <property type="entry name" value="FBXO45-Fsn/SPSB_families"/>
</dbReference>
<dbReference type="Gene3D" id="2.60.120.920">
    <property type="match status" value="1"/>
</dbReference>
<dbReference type="PANTHER" id="PTHR12245">
    <property type="entry name" value="SPRY DOMAIN CONTAINING SOCS BOX PROTEIN"/>
    <property type="match status" value="1"/>
</dbReference>
<comment type="pathway">
    <text evidence="2">Protein modification; protein ubiquitination.</text>
</comment>
<dbReference type="InterPro" id="IPR001870">
    <property type="entry name" value="B30.2/SPRY"/>
</dbReference>
<feature type="domain" description="B30.2/SPRY" evidence="6">
    <location>
        <begin position="224"/>
        <end position="426"/>
    </location>
</feature>
<keyword evidence="9" id="KW-1185">Reference proteome</keyword>
<comment type="subcellular location">
    <subcellularLocation>
        <location evidence="1">Cytoplasm</location>
    </subcellularLocation>
</comment>
<dbReference type="SMART" id="SM00449">
    <property type="entry name" value="SPRY"/>
    <property type="match status" value="1"/>
</dbReference>
<evidence type="ECO:0000256" key="3">
    <source>
        <dbReference type="ARBA" id="ARBA00010910"/>
    </source>
</evidence>
<dbReference type="InterPro" id="IPR036036">
    <property type="entry name" value="SOCS_box-like_dom_sf"/>
</dbReference>
<dbReference type="InterPro" id="IPR003877">
    <property type="entry name" value="SPRY_dom"/>
</dbReference>
<dbReference type="PANTHER" id="PTHR12245:SF3">
    <property type="entry name" value="SPRY DOMAIN-CONTAINING SOCS BOX PROTEIN 4"/>
    <property type="match status" value="1"/>
</dbReference>
<proteinExistence type="inferred from homology"/>
<dbReference type="EMBL" id="JAYMGO010000015">
    <property type="protein sequence ID" value="KAL1261212.1"/>
    <property type="molecule type" value="Genomic_DNA"/>
</dbReference>
<evidence type="ECO:0000256" key="4">
    <source>
        <dbReference type="ARBA" id="ARBA00022490"/>
    </source>
</evidence>
<dbReference type="SUPFAM" id="SSF158235">
    <property type="entry name" value="SOCS box-like"/>
    <property type="match status" value="1"/>
</dbReference>
<dbReference type="Proteomes" id="UP001558613">
    <property type="component" value="Unassembled WGS sequence"/>
</dbReference>
<protein>
    <recommendedName>
        <fullName evidence="10">SplA/ryanodine receptor domain and SOCS box containing 4</fullName>
    </recommendedName>
</protein>
<dbReference type="Pfam" id="PF00622">
    <property type="entry name" value="SPRY"/>
    <property type="match status" value="1"/>
</dbReference>
<dbReference type="PROSITE" id="PS50188">
    <property type="entry name" value="B302_SPRY"/>
    <property type="match status" value="1"/>
</dbReference>
<dbReference type="SMART" id="SM00969">
    <property type="entry name" value="SOCS_box"/>
    <property type="match status" value="1"/>
</dbReference>
<dbReference type="PROSITE" id="PS50225">
    <property type="entry name" value="SOCS"/>
    <property type="match status" value="1"/>
</dbReference>
<reference evidence="8 9" key="1">
    <citation type="submission" date="2023-09" db="EMBL/GenBank/DDBJ databases">
        <authorList>
            <person name="Wang M."/>
        </authorList>
    </citation>
    <scope>NUCLEOTIDE SEQUENCE [LARGE SCALE GENOMIC DNA]</scope>
    <source>
        <strain evidence="8">GT-2023</strain>
        <tissue evidence="8">Liver</tissue>
    </source>
</reference>
<feature type="region of interest" description="Disordered" evidence="5">
    <location>
        <begin position="1"/>
        <end position="25"/>
    </location>
</feature>
<dbReference type="InterPro" id="IPR043136">
    <property type="entry name" value="B30.2/SPRY_sf"/>
</dbReference>